<accession>A0A7K1S6D0</accession>
<organism evidence="1 3">
    <name type="scientific">Spirosoma arboris</name>
    <dbReference type="NCBI Taxonomy" id="2682092"/>
    <lineage>
        <taxon>Bacteria</taxon>
        <taxon>Pseudomonadati</taxon>
        <taxon>Bacteroidota</taxon>
        <taxon>Cytophagia</taxon>
        <taxon>Cytophagales</taxon>
        <taxon>Cytophagaceae</taxon>
        <taxon>Spirosoma</taxon>
    </lineage>
</organism>
<dbReference type="Proteomes" id="UP000436006">
    <property type="component" value="Unassembled WGS sequence"/>
</dbReference>
<evidence type="ECO:0000313" key="3">
    <source>
        <dbReference type="Proteomes" id="UP000436006"/>
    </source>
</evidence>
<dbReference type="RefSeq" id="WP_157583654.1">
    <property type="nucleotide sequence ID" value="NZ_WPIN01000002.1"/>
</dbReference>
<evidence type="ECO:0000313" key="1">
    <source>
        <dbReference type="EMBL" id="MVM29381.1"/>
    </source>
</evidence>
<keyword evidence="3" id="KW-1185">Reference proteome</keyword>
<protein>
    <submittedName>
        <fullName evidence="1">Uncharacterized protein</fullName>
    </submittedName>
</protein>
<name>A0A7K1S6D0_9BACT</name>
<dbReference type="EMBL" id="WPIN01000002">
    <property type="protein sequence ID" value="MVM29381.1"/>
    <property type="molecule type" value="Genomic_DNA"/>
</dbReference>
<comment type="caution">
    <text evidence="1">The sequence shown here is derived from an EMBL/GenBank/DDBJ whole genome shotgun (WGS) entry which is preliminary data.</text>
</comment>
<dbReference type="EMBL" id="WPIN01000008">
    <property type="protein sequence ID" value="MVM32848.1"/>
    <property type="molecule type" value="Genomic_DNA"/>
</dbReference>
<gene>
    <name evidence="1" type="ORF">GO755_04995</name>
    <name evidence="2" type="ORF">GO755_22605</name>
</gene>
<reference evidence="1 3" key="1">
    <citation type="submission" date="2019-12" db="EMBL/GenBank/DDBJ databases">
        <title>Spirosoma sp. HMF4905 genome sequencing and assembly.</title>
        <authorList>
            <person name="Kang H."/>
            <person name="Cha I."/>
            <person name="Kim H."/>
            <person name="Joh K."/>
        </authorList>
    </citation>
    <scope>NUCLEOTIDE SEQUENCE [LARGE SCALE GENOMIC DNA]</scope>
    <source>
        <strain evidence="1 3">HMF4905</strain>
    </source>
</reference>
<evidence type="ECO:0000313" key="2">
    <source>
        <dbReference type="EMBL" id="MVM32848.1"/>
    </source>
</evidence>
<dbReference type="AlphaFoldDB" id="A0A7K1S6D0"/>
<proteinExistence type="predicted"/>
<sequence>MAIYKYRACFMSDIAKRAGFQDVTVFQCCIVPEDWIEMIRLGWVPYRKKLNPPVVQFLMDKYVPDYDTAKS</sequence>